<dbReference type="EMBL" id="BGPR01003768">
    <property type="protein sequence ID" value="GBM92166.1"/>
    <property type="molecule type" value="Genomic_DNA"/>
</dbReference>
<comment type="caution">
    <text evidence="1">The sequence shown here is derived from an EMBL/GenBank/DDBJ whole genome shotgun (WGS) entry which is preliminary data.</text>
</comment>
<accession>A0A4Y2JSN7</accession>
<keyword evidence="2" id="KW-1185">Reference proteome</keyword>
<proteinExistence type="predicted"/>
<reference evidence="1 2" key="1">
    <citation type="journal article" date="2019" name="Sci. Rep.">
        <title>Orb-weaving spider Araneus ventricosus genome elucidates the spidroin gene catalogue.</title>
        <authorList>
            <person name="Kono N."/>
            <person name="Nakamura H."/>
            <person name="Ohtoshi R."/>
            <person name="Moran D.A.P."/>
            <person name="Shinohara A."/>
            <person name="Yoshida Y."/>
            <person name="Fujiwara M."/>
            <person name="Mori M."/>
            <person name="Tomita M."/>
            <person name="Arakawa K."/>
        </authorList>
    </citation>
    <scope>NUCLEOTIDE SEQUENCE [LARGE SCALE GENOMIC DNA]</scope>
</reference>
<gene>
    <name evidence="1" type="ORF">AVEN_246042_1</name>
</gene>
<dbReference type="AlphaFoldDB" id="A0A4Y2JSN7"/>
<sequence length="148" mass="16496">MYIELDLRPLGVSRHEARASSACAKNHYPPIQPTANCSGSEFGGTLWCNIWSTKSRLLSSFKITEYNLKLSTVEPRESELIEADICSDFVEFGLSGKFVAGFRTGVRGARLVPRESRGPQNVFHVPRSDNLKANLQHWVGDINFEPVA</sequence>
<dbReference type="Proteomes" id="UP000499080">
    <property type="component" value="Unassembled WGS sequence"/>
</dbReference>
<protein>
    <submittedName>
        <fullName evidence="1">Uncharacterized protein</fullName>
    </submittedName>
</protein>
<evidence type="ECO:0000313" key="1">
    <source>
        <dbReference type="EMBL" id="GBM92166.1"/>
    </source>
</evidence>
<evidence type="ECO:0000313" key="2">
    <source>
        <dbReference type="Proteomes" id="UP000499080"/>
    </source>
</evidence>
<name>A0A4Y2JSN7_ARAVE</name>
<organism evidence="1 2">
    <name type="scientific">Araneus ventricosus</name>
    <name type="common">Orbweaver spider</name>
    <name type="synonym">Epeira ventricosa</name>
    <dbReference type="NCBI Taxonomy" id="182803"/>
    <lineage>
        <taxon>Eukaryota</taxon>
        <taxon>Metazoa</taxon>
        <taxon>Ecdysozoa</taxon>
        <taxon>Arthropoda</taxon>
        <taxon>Chelicerata</taxon>
        <taxon>Arachnida</taxon>
        <taxon>Araneae</taxon>
        <taxon>Araneomorphae</taxon>
        <taxon>Entelegynae</taxon>
        <taxon>Araneoidea</taxon>
        <taxon>Araneidae</taxon>
        <taxon>Araneus</taxon>
    </lineage>
</organism>